<dbReference type="Proteomes" id="UP000630149">
    <property type="component" value="Unassembled WGS sequence"/>
</dbReference>
<comment type="caution">
    <text evidence="2">The sequence shown here is derived from an EMBL/GenBank/DDBJ whole genome shotgun (WGS) entry which is preliminary data.</text>
</comment>
<sequence>MNKQSGMSFIGMVFTMAVVIIVLVTSMRIVPVYIQHYTVIKSIETLDKIPKTEFSGDPMTNAHVLRQKLTNQLYVNGVEIPEDKILIKPSGEGQYTVAITYKVTKSLVGNMSLLFDFDVSREVTIGRD</sequence>
<keyword evidence="1" id="KW-0472">Membrane</keyword>
<evidence type="ECO:0000256" key="1">
    <source>
        <dbReference type="SAM" id="Phobius"/>
    </source>
</evidence>
<proteinExistence type="predicted"/>
<keyword evidence="1" id="KW-0812">Transmembrane</keyword>
<dbReference type="EMBL" id="BMOB01000005">
    <property type="protein sequence ID" value="GGI85370.1"/>
    <property type="molecule type" value="Genomic_DNA"/>
</dbReference>
<dbReference type="Pfam" id="PF16137">
    <property type="entry name" value="DUF4845"/>
    <property type="match status" value="1"/>
</dbReference>
<reference evidence="2" key="2">
    <citation type="submission" date="2020-09" db="EMBL/GenBank/DDBJ databases">
        <authorList>
            <person name="Sun Q."/>
            <person name="Ohkuma M."/>
        </authorList>
    </citation>
    <scope>NUCLEOTIDE SEQUENCE</scope>
    <source>
        <strain evidence="2">JCM 13919</strain>
    </source>
</reference>
<feature type="transmembrane region" description="Helical" evidence="1">
    <location>
        <begin position="6"/>
        <end position="25"/>
    </location>
</feature>
<organism evidence="2 3">
    <name type="scientific">Legionella impletisoli</name>
    <dbReference type="NCBI Taxonomy" id="343510"/>
    <lineage>
        <taxon>Bacteria</taxon>
        <taxon>Pseudomonadati</taxon>
        <taxon>Pseudomonadota</taxon>
        <taxon>Gammaproteobacteria</taxon>
        <taxon>Legionellales</taxon>
        <taxon>Legionellaceae</taxon>
        <taxon>Legionella</taxon>
    </lineage>
</organism>
<evidence type="ECO:0000313" key="2">
    <source>
        <dbReference type="EMBL" id="GGI85370.1"/>
    </source>
</evidence>
<dbReference type="AlphaFoldDB" id="A0A917NBT5"/>
<accession>A0A917NBT5</accession>
<dbReference type="InterPro" id="IPR032314">
    <property type="entry name" value="DUF4845"/>
</dbReference>
<keyword evidence="1" id="KW-1133">Transmembrane helix</keyword>
<reference evidence="2" key="1">
    <citation type="journal article" date="2014" name="Int. J. Syst. Evol. Microbiol.">
        <title>Complete genome sequence of Corynebacterium casei LMG S-19264T (=DSM 44701T), isolated from a smear-ripened cheese.</title>
        <authorList>
            <consortium name="US DOE Joint Genome Institute (JGI-PGF)"/>
            <person name="Walter F."/>
            <person name="Albersmeier A."/>
            <person name="Kalinowski J."/>
            <person name="Ruckert C."/>
        </authorList>
    </citation>
    <scope>NUCLEOTIDE SEQUENCE</scope>
    <source>
        <strain evidence="2">JCM 13919</strain>
    </source>
</reference>
<keyword evidence="3" id="KW-1185">Reference proteome</keyword>
<dbReference type="OrthoDB" id="5734946at2"/>
<dbReference type="RefSeq" id="WP_131776673.1">
    <property type="nucleotide sequence ID" value="NZ_BMOB01000005.1"/>
</dbReference>
<evidence type="ECO:0000313" key="3">
    <source>
        <dbReference type="Proteomes" id="UP000630149"/>
    </source>
</evidence>
<gene>
    <name evidence="2" type="ORF">GCM10007966_12510</name>
</gene>
<protein>
    <submittedName>
        <fullName evidence="2">DUF4845 domain-containing protein</fullName>
    </submittedName>
</protein>
<name>A0A917NBT5_9GAMM</name>